<feature type="transmembrane region" description="Helical" evidence="4">
    <location>
        <begin position="12"/>
        <end position="35"/>
    </location>
</feature>
<dbReference type="PROSITE" id="PS50885">
    <property type="entry name" value="HAMP"/>
    <property type="match status" value="1"/>
</dbReference>
<dbReference type="SMART" id="SM00304">
    <property type="entry name" value="HAMP"/>
    <property type="match status" value="1"/>
</dbReference>
<feature type="domain" description="Methyl-accepting transducer" evidence="5">
    <location>
        <begin position="291"/>
        <end position="520"/>
    </location>
</feature>
<comment type="similarity">
    <text evidence="2">Belongs to the methyl-accepting chemotaxis (MCP) protein family.</text>
</comment>
<dbReference type="SUPFAM" id="SSF58104">
    <property type="entry name" value="Methyl-accepting chemotaxis protein (MCP) signaling domain"/>
    <property type="match status" value="1"/>
</dbReference>
<gene>
    <name evidence="7" type="ORF">JWV37_09175</name>
</gene>
<keyword evidence="4" id="KW-0472">Membrane</keyword>
<evidence type="ECO:0000313" key="7">
    <source>
        <dbReference type="EMBL" id="MBN2964949.1"/>
    </source>
</evidence>
<dbReference type="PANTHER" id="PTHR32089:SF112">
    <property type="entry name" value="LYSOZYME-LIKE PROTEIN-RELATED"/>
    <property type="match status" value="1"/>
</dbReference>
<name>A0ABS2WTG4_9BACT</name>
<feature type="domain" description="HAMP" evidence="6">
    <location>
        <begin position="227"/>
        <end position="279"/>
    </location>
</feature>
<evidence type="ECO:0000256" key="4">
    <source>
        <dbReference type="SAM" id="Phobius"/>
    </source>
</evidence>
<evidence type="ECO:0000313" key="8">
    <source>
        <dbReference type="Proteomes" id="UP000703590"/>
    </source>
</evidence>
<dbReference type="Pfam" id="PF00015">
    <property type="entry name" value="MCPsignal"/>
    <property type="match status" value="1"/>
</dbReference>
<evidence type="ECO:0000256" key="3">
    <source>
        <dbReference type="PROSITE-ProRule" id="PRU00284"/>
    </source>
</evidence>
<dbReference type="SMART" id="SM00283">
    <property type="entry name" value="MA"/>
    <property type="match status" value="1"/>
</dbReference>
<dbReference type="RefSeq" id="WP_205459499.1">
    <property type="nucleotide sequence ID" value="NZ_JAFHKK010000020.1"/>
</dbReference>
<dbReference type="InterPro" id="IPR004090">
    <property type="entry name" value="Chemotax_Me-accpt_rcpt"/>
</dbReference>
<dbReference type="EMBL" id="JAFHKK010000020">
    <property type="protein sequence ID" value="MBN2964949.1"/>
    <property type="molecule type" value="Genomic_DNA"/>
</dbReference>
<keyword evidence="4" id="KW-0812">Transmembrane</keyword>
<dbReference type="Gene3D" id="1.10.287.950">
    <property type="entry name" value="Methyl-accepting chemotaxis protein"/>
    <property type="match status" value="1"/>
</dbReference>
<dbReference type="CDD" id="cd06225">
    <property type="entry name" value="HAMP"/>
    <property type="match status" value="1"/>
</dbReference>
<keyword evidence="1 3" id="KW-0807">Transducer</keyword>
<evidence type="ECO:0000256" key="1">
    <source>
        <dbReference type="ARBA" id="ARBA00023224"/>
    </source>
</evidence>
<dbReference type="PROSITE" id="PS50111">
    <property type="entry name" value="CHEMOTAXIS_TRANSDUC_2"/>
    <property type="match status" value="1"/>
</dbReference>
<dbReference type="InterPro" id="IPR004089">
    <property type="entry name" value="MCPsignal_dom"/>
</dbReference>
<accession>A0ABS2WTG4</accession>
<dbReference type="PRINTS" id="PR00260">
    <property type="entry name" value="CHEMTRNSDUCR"/>
</dbReference>
<proteinExistence type="inferred from homology"/>
<evidence type="ECO:0000259" key="6">
    <source>
        <dbReference type="PROSITE" id="PS50885"/>
    </source>
</evidence>
<comment type="caution">
    <text evidence="7">The sequence shown here is derived from an EMBL/GenBank/DDBJ whole genome shotgun (WGS) entry which is preliminary data.</text>
</comment>
<organism evidence="7 8">
    <name type="scientific">Sulfurospirillum tamanense</name>
    <dbReference type="NCBI Taxonomy" id="2813362"/>
    <lineage>
        <taxon>Bacteria</taxon>
        <taxon>Pseudomonadati</taxon>
        <taxon>Campylobacterota</taxon>
        <taxon>Epsilonproteobacteria</taxon>
        <taxon>Campylobacterales</taxon>
        <taxon>Sulfurospirillaceae</taxon>
        <taxon>Sulfurospirillum</taxon>
    </lineage>
</organism>
<evidence type="ECO:0000256" key="2">
    <source>
        <dbReference type="ARBA" id="ARBA00029447"/>
    </source>
</evidence>
<evidence type="ECO:0000259" key="5">
    <source>
        <dbReference type="PROSITE" id="PS50111"/>
    </source>
</evidence>
<keyword evidence="8" id="KW-1185">Reference proteome</keyword>
<keyword evidence="4" id="KW-1133">Transmembrane helix</keyword>
<protein>
    <submittedName>
        <fullName evidence="7">Methyl-accepting chemotaxis protein</fullName>
    </submittedName>
</protein>
<reference evidence="7" key="2">
    <citation type="submission" date="2021-02" db="EMBL/GenBank/DDBJ databases">
        <authorList>
            <person name="Merkel A.Y."/>
        </authorList>
    </citation>
    <scope>NUCLEOTIDE SEQUENCE</scope>
    <source>
        <strain evidence="7">T05b</strain>
    </source>
</reference>
<reference evidence="7" key="1">
    <citation type="submission" date="2021-02" db="EMBL/GenBank/DDBJ databases">
        <title>Sulfurospirillum tamanensis sp. nov.</title>
        <authorList>
            <person name="Frolova A."/>
            <person name="Merkel A."/>
            <person name="Slobodkin A."/>
        </authorList>
    </citation>
    <scope>NUCLEOTIDE SEQUENCE</scope>
    <source>
        <strain evidence="7">T05b</strain>
    </source>
</reference>
<dbReference type="InterPro" id="IPR003660">
    <property type="entry name" value="HAMP_dom"/>
</dbReference>
<dbReference type="Proteomes" id="UP000703590">
    <property type="component" value="Unassembled WGS sequence"/>
</dbReference>
<sequence length="558" mass="61167">MGLKLTLVTKIFLLVFSFFLMFGLYGTVVTVSFFFSERQIQSTFNAIETEVESQIKELEDLNEVQRSITYYTGLKAILERMQTSQQHYASLQDGAYYLDFERFLAKAKEFSQCDTCKAQLDTIANDFSQMDSLIIQNQDERARQISLVTLRPKLTALVDEVGAIILNNEAHRTDVIAKALVIQRHTLEGVETLKERNDALNKTMTILNVLAMGVAAVMLFLAVFFPRILVAQLKVFAKAFSGMSQGDFTGKLDFKGSDEISNLGTLFNTIVQTLSSKLGLVVNTSKEVKSVATVVDSTAKNLEATAKSMLEQTKTITTRNHAIANISEQIDTTTTKTIQESQELLKTNAASIVKVTAALKDLERVSVDSAQMIDLARSLENATTEVATILLSIEDISDQTNLLALNAAIEAARAGEHGRGFAVVADEVRHLAEMSQKATTNIEHIVSMIRASAKDVSSNIEQNASSLQHVIGDTQEALQAFEVTNDGVKALEKDLLGVQAYSKDQRTQTSAIVSVTEGLSKEASSMESVTSKMLSLASNLNDSAAHLEENLRAFTLSK</sequence>
<dbReference type="PANTHER" id="PTHR32089">
    <property type="entry name" value="METHYL-ACCEPTING CHEMOTAXIS PROTEIN MCPB"/>
    <property type="match status" value="1"/>
</dbReference>
<feature type="transmembrane region" description="Helical" evidence="4">
    <location>
        <begin position="206"/>
        <end position="225"/>
    </location>
</feature>